<proteinExistence type="predicted"/>
<dbReference type="STRING" id="311410.LA5095_03980"/>
<protein>
    <submittedName>
        <fullName evidence="1">Uncharacterized protein</fullName>
    </submittedName>
</protein>
<sequence length="157" mass="18045">MIRRRKNALLYLLTVLYLVQETNSVESSDNFEELSKSIEESIFTYGNAKYTVKINQCLIKVIQQNSSCKHPEAVFRVEQSIFLEEIKRVELYGSNSASKSISFFKRAQLSNSKTQYIKCNGVQVVSYDELELSLLMKGDLEPTILTKIDEIRKDCAK</sequence>
<evidence type="ECO:0000313" key="2">
    <source>
        <dbReference type="Proteomes" id="UP000049983"/>
    </source>
</evidence>
<reference evidence="2" key="1">
    <citation type="submission" date="2015-07" db="EMBL/GenBank/DDBJ databases">
        <authorList>
            <person name="Rodrigo-Torres Lidia"/>
            <person name="Arahal R.David."/>
        </authorList>
    </citation>
    <scope>NUCLEOTIDE SEQUENCE [LARGE SCALE GENOMIC DNA]</scope>
    <source>
        <strain evidence="2">CECT 5096</strain>
    </source>
</reference>
<organism evidence="1 2">
    <name type="scientific">Roseibium album</name>
    <dbReference type="NCBI Taxonomy" id="311410"/>
    <lineage>
        <taxon>Bacteria</taxon>
        <taxon>Pseudomonadati</taxon>
        <taxon>Pseudomonadota</taxon>
        <taxon>Alphaproteobacteria</taxon>
        <taxon>Hyphomicrobiales</taxon>
        <taxon>Stappiaceae</taxon>
        <taxon>Roseibium</taxon>
    </lineage>
</organism>
<keyword evidence="2" id="KW-1185">Reference proteome</keyword>
<dbReference type="AlphaFoldDB" id="A0A0M6ZI60"/>
<accession>A0A0M6ZI60</accession>
<dbReference type="Proteomes" id="UP000049983">
    <property type="component" value="Unassembled WGS sequence"/>
</dbReference>
<evidence type="ECO:0000313" key="1">
    <source>
        <dbReference type="EMBL" id="CTQ79666.1"/>
    </source>
</evidence>
<dbReference type="EMBL" id="CXWC01000021">
    <property type="protein sequence ID" value="CTQ79666.1"/>
    <property type="molecule type" value="Genomic_DNA"/>
</dbReference>
<name>A0A0M6ZI60_9HYPH</name>
<dbReference type="RefSeq" id="WP_055118111.1">
    <property type="nucleotide sequence ID" value="NZ_CXWA01000011.1"/>
</dbReference>
<dbReference type="GeneID" id="97673532"/>
<gene>
    <name evidence="1" type="ORF">LA5096_06317</name>
</gene>